<dbReference type="PANTHER" id="PTHR12772:SF0">
    <property type="entry name" value="DNA REPLICATION COMPLEX GINS PROTEIN PSF2"/>
    <property type="match status" value="1"/>
</dbReference>
<dbReference type="EMBL" id="ACOU01000003">
    <property type="protein sequence ID" value="EKX73119.1"/>
    <property type="molecule type" value="Genomic_DNA"/>
</dbReference>
<evidence type="ECO:0000313" key="7">
    <source>
        <dbReference type="EMBL" id="EKX73119.1"/>
    </source>
</evidence>
<dbReference type="InterPro" id="IPR021151">
    <property type="entry name" value="GINS_A"/>
</dbReference>
<dbReference type="KEGG" id="beq:BEWA_051730"/>
<dbReference type="Proteomes" id="UP000031512">
    <property type="component" value="Unassembled WGS sequence"/>
</dbReference>
<evidence type="ECO:0000256" key="5">
    <source>
        <dbReference type="SAM" id="MobiDB-lite"/>
    </source>
</evidence>
<reference evidence="7 8" key="1">
    <citation type="journal article" date="2012" name="BMC Genomics">
        <title>Comparative genomic analysis and phylogenetic position of Theileria equi.</title>
        <authorList>
            <person name="Kappmeyer L.S."/>
            <person name="Thiagarajan M."/>
            <person name="Herndon D.R."/>
            <person name="Ramsay J.D."/>
            <person name="Caler E."/>
            <person name="Djikeng A."/>
            <person name="Gillespie J.J."/>
            <person name="Lau A.O."/>
            <person name="Roalson E.H."/>
            <person name="Silva J.C."/>
            <person name="Silva M.G."/>
            <person name="Suarez C.E."/>
            <person name="Ueti M.W."/>
            <person name="Nene V.M."/>
            <person name="Mealey R.H."/>
            <person name="Knowles D.P."/>
            <person name="Brayton K.A."/>
        </authorList>
    </citation>
    <scope>NUCLEOTIDE SEQUENCE [LARGE SCALE GENOMIC DNA]</scope>
    <source>
        <strain evidence="7 8">WA</strain>
    </source>
</reference>
<dbReference type="GO" id="GO:0006260">
    <property type="term" value="P:DNA replication"/>
    <property type="evidence" value="ECO:0007669"/>
    <property type="project" value="UniProtKB-KW"/>
</dbReference>
<proteinExistence type="inferred from homology"/>
<comment type="caution">
    <text evidence="7">The sequence shown here is derived from an EMBL/GenBank/DDBJ whole genome shotgun (WGS) entry which is preliminary data.</text>
</comment>
<dbReference type="GO" id="GO:0000727">
    <property type="term" value="P:double-strand break repair via break-induced replication"/>
    <property type="evidence" value="ECO:0007669"/>
    <property type="project" value="TreeGrafter"/>
</dbReference>
<dbReference type="VEuPathDB" id="PiroplasmaDB:BEWA_051730"/>
<name>L1LCV9_THEEQ</name>
<keyword evidence="4" id="KW-0539">Nucleus</keyword>
<dbReference type="STRING" id="1537102.L1LCV9"/>
<dbReference type="PANTHER" id="PTHR12772">
    <property type="entry name" value="DNA REPLICATION COMPLEX GINS PROTEIN PSF2"/>
    <property type="match status" value="1"/>
</dbReference>
<dbReference type="Gene3D" id="1.20.58.1020">
    <property type="match status" value="1"/>
</dbReference>
<keyword evidence="3" id="KW-0235">DNA replication</keyword>
<dbReference type="AlphaFoldDB" id="L1LCV9"/>
<feature type="region of interest" description="Disordered" evidence="5">
    <location>
        <begin position="67"/>
        <end position="92"/>
    </location>
</feature>
<comment type="similarity">
    <text evidence="2">Belongs to the GINS2/PSF2 family.</text>
</comment>
<evidence type="ECO:0000313" key="8">
    <source>
        <dbReference type="Proteomes" id="UP000031512"/>
    </source>
</evidence>
<dbReference type="InterPro" id="IPR036224">
    <property type="entry name" value="GINS_bundle-like_dom_sf"/>
</dbReference>
<dbReference type="Pfam" id="PF05916">
    <property type="entry name" value="Sld5"/>
    <property type="match status" value="1"/>
</dbReference>
<evidence type="ECO:0000256" key="4">
    <source>
        <dbReference type="ARBA" id="ARBA00023242"/>
    </source>
</evidence>
<keyword evidence="8" id="KW-1185">Reference proteome</keyword>
<dbReference type="OrthoDB" id="1938138at2759"/>
<evidence type="ECO:0000259" key="6">
    <source>
        <dbReference type="Pfam" id="PF05916"/>
    </source>
</evidence>
<dbReference type="eggNOG" id="ENOG502SYV6">
    <property type="taxonomic scope" value="Eukaryota"/>
</dbReference>
<feature type="domain" description="GINS subunit" evidence="6">
    <location>
        <begin position="329"/>
        <end position="438"/>
    </location>
</feature>
<accession>L1LCV9</accession>
<feature type="compositionally biased region" description="Basic residues" evidence="5">
    <location>
        <begin position="16"/>
        <end position="26"/>
    </location>
</feature>
<dbReference type="GO" id="GO:0000811">
    <property type="term" value="C:GINS complex"/>
    <property type="evidence" value="ECO:0007669"/>
    <property type="project" value="TreeGrafter"/>
</dbReference>
<sequence>MSSYDRNVPMSFDFFKKRKKRDRNKSKTNGYTSPVMSVTSLSESFINSSQQSKSSSIKRGTFRGILNDSVTPKSQKRKHDTSETNESLDAPPNYPNIDTNLCKAFNYITWARDQMVFGNEHIISLPNLEQLFLTQLNKMRSDMDQNVSILKCITEVIYNRMLDIYNSYNYLLNNTSQYCHLSTVYLNSYIFVRPVDFSNFDFLTNTADVAISIEGHRVNKPTFIQEHLISYFGKSCEYLPSKYSSEYIYKQISIENDYLPNLITKVTLQRAMKQLVVVKAIVDIPIIDLLPYEGYEMNELKTGEKGWLPLYISERLTHSGFIVVELPSYLTQEFLRDFRKREHKSSELEKLPNDYFFEIAYIFTKAKLFKKLYIPNMSNRSKMYNYISKVAGIVEDIKYFRIAKIRSYLDTLSMSNSIIQFDNFQFSETYLINQFLSGYCPFVDKAKKLDHQPWMQIDHLIGDLENTLLDSIKQPIV</sequence>
<dbReference type="SUPFAM" id="SSF158573">
    <property type="entry name" value="GINS helical bundle-like"/>
    <property type="match status" value="1"/>
</dbReference>
<dbReference type="CDD" id="cd11712">
    <property type="entry name" value="GINS_A_psf2"/>
    <property type="match status" value="1"/>
</dbReference>
<dbReference type="GeneID" id="15803089"/>
<dbReference type="RefSeq" id="XP_004832571.1">
    <property type="nucleotide sequence ID" value="XM_004832514.1"/>
</dbReference>
<evidence type="ECO:0000256" key="3">
    <source>
        <dbReference type="ARBA" id="ARBA00022705"/>
    </source>
</evidence>
<gene>
    <name evidence="7" type="ORF">BEWA_051730</name>
</gene>
<dbReference type="InterPro" id="IPR007257">
    <property type="entry name" value="GINS_Psf2"/>
</dbReference>
<feature type="region of interest" description="Disordered" evidence="5">
    <location>
        <begin position="16"/>
        <end position="35"/>
    </location>
</feature>
<evidence type="ECO:0000256" key="2">
    <source>
        <dbReference type="ARBA" id="ARBA00010565"/>
    </source>
</evidence>
<organism evidence="7 8">
    <name type="scientific">Theileria equi strain WA</name>
    <dbReference type="NCBI Taxonomy" id="1537102"/>
    <lineage>
        <taxon>Eukaryota</taxon>
        <taxon>Sar</taxon>
        <taxon>Alveolata</taxon>
        <taxon>Apicomplexa</taxon>
        <taxon>Aconoidasida</taxon>
        <taxon>Piroplasmida</taxon>
        <taxon>Theileriidae</taxon>
        <taxon>Theileria</taxon>
    </lineage>
</organism>
<protein>
    <recommendedName>
        <fullName evidence="6">GINS subunit domain-containing protein</fullName>
    </recommendedName>
</protein>
<comment type="subcellular location">
    <subcellularLocation>
        <location evidence="1">Nucleus</location>
    </subcellularLocation>
</comment>
<evidence type="ECO:0000256" key="1">
    <source>
        <dbReference type="ARBA" id="ARBA00004123"/>
    </source>
</evidence>